<dbReference type="SUPFAM" id="SSF53335">
    <property type="entry name" value="S-adenosyl-L-methionine-dependent methyltransferases"/>
    <property type="match status" value="1"/>
</dbReference>
<gene>
    <name evidence="7" type="ORF">HDF17_000904</name>
</gene>
<dbReference type="EMBL" id="JACCCW010000001">
    <property type="protein sequence ID" value="NYF78617.1"/>
    <property type="molecule type" value="Genomic_DNA"/>
</dbReference>
<evidence type="ECO:0000256" key="5">
    <source>
        <dbReference type="ARBA" id="ARBA00023098"/>
    </source>
</evidence>
<keyword evidence="5" id="KW-0443">Lipid metabolism</keyword>
<dbReference type="InterPro" id="IPR029063">
    <property type="entry name" value="SAM-dependent_MTases_sf"/>
</dbReference>
<dbReference type="Proteomes" id="UP000589520">
    <property type="component" value="Unassembled WGS sequence"/>
</dbReference>
<keyword evidence="2 7" id="KW-0489">Methyltransferase</keyword>
<keyword evidence="4" id="KW-0949">S-adenosyl-L-methionine</keyword>
<keyword evidence="8" id="KW-1185">Reference proteome</keyword>
<dbReference type="PANTHER" id="PTHR43667:SF2">
    <property type="entry name" value="FATTY ACID C-METHYL TRANSFERASE"/>
    <property type="match status" value="1"/>
</dbReference>
<comment type="caution">
    <text evidence="7">The sequence shown here is derived from an EMBL/GenBank/DDBJ whole genome shotgun (WGS) entry which is preliminary data.</text>
</comment>
<keyword evidence="3 7" id="KW-0808">Transferase</keyword>
<dbReference type="EC" id="2.1.1.79" evidence="7"/>
<dbReference type="CDD" id="cd02440">
    <property type="entry name" value="AdoMet_MTases"/>
    <property type="match status" value="1"/>
</dbReference>
<proteinExistence type="inferred from homology"/>
<evidence type="ECO:0000256" key="4">
    <source>
        <dbReference type="ARBA" id="ARBA00022691"/>
    </source>
</evidence>
<feature type="active site" evidence="6">
    <location>
        <position position="384"/>
    </location>
</feature>
<dbReference type="Gene3D" id="3.40.50.150">
    <property type="entry name" value="Vaccinia Virus protein VP39"/>
    <property type="match status" value="1"/>
</dbReference>
<evidence type="ECO:0000313" key="8">
    <source>
        <dbReference type="Proteomes" id="UP000589520"/>
    </source>
</evidence>
<accession>A0A7Y9PF23</accession>
<protein>
    <submittedName>
        <fullName evidence="7">Cyclopropane-fatty-acyl-phospholipid synthase</fullName>
        <ecNumber evidence="7">2.1.1.79</ecNumber>
    </submittedName>
</protein>
<comment type="similarity">
    <text evidence="1">Belongs to the CFA/CMAS family.</text>
</comment>
<evidence type="ECO:0000313" key="7">
    <source>
        <dbReference type="EMBL" id="NYF78617.1"/>
    </source>
</evidence>
<dbReference type="PIRSF" id="PIRSF003085">
    <property type="entry name" value="CMAS"/>
    <property type="match status" value="1"/>
</dbReference>
<dbReference type="GO" id="GO:0032259">
    <property type="term" value="P:methylation"/>
    <property type="evidence" value="ECO:0007669"/>
    <property type="project" value="UniProtKB-KW"/>
</dbReference>
<sequence>MEDTLTQVETNQSIAQRMFYRAMQSISDCCLEIRHGGESRIFGDPAHPLRAEMHIHASRFFSRALFGGEIAIGEAFMDGDWSSPDLVALVRAGVRNMRQVDTANPLLTVATRTMNWLRHRNNNNTETGSKKNIAYHYDLGNDFYRLFLDESMAYSCAYHATAETSLEDAQRAKFDLICRKLDLKPSDHLLEIGTGWGGFAAYAATHYGCRITTTTISAQQHAVAEQRFTELAKSNSKITLLFEDYRKLTGAFDKIVSIEMFEAVGFKHYDEFFAACNRLLKPQGMMLLQTITMNERSFKGYLRQSDWIKKYIFPGAELASVAGILQSTARVGTLQMAHLEEIGEHYAVTLRCWRQRFLAKLADARAMGFEERFLRMWEYYLAYCEGGFLEHYIGDVQILMIKPAASLTHLVQL</sequence>
<dbReference type="PANTHER" id="PTHR43667">
    <property type="entry name" value="CYCLOPROPANE-FATTY-ACYL-PHOSPHOLIPID SYNTHASE"/>
    <property type="match status" value="1"/>
</dbReference>
<reference evidence="7 8" key="1">
    <citation type="submission" date="2020-07" db="EMBL/GenBank/DDBJ databases">
        <title>Genomic Encyclopedia of Type Strains, Phase IV (KMG-V): Genome sequencing to study the core and pangenomes of soil and plant-associated prokaryotes.</title>
        <authorList>
            <person name="Whitman W."/>
        </authorList>
    </citation>
    <scope>NUCLEOTIDE SEQUENCE [LARGE SCALE GENOMIC DNA]</scope>
    <source>
        <strain evidence="7 8">X4EP2</strain>
    </source>
</reference>
<dbReference type="AlphaFoldDB" id="A0A7Y9PF23"/>
<evidence type="ECO:0000256" key="6">
    <source>
        <dbReference type="PIRSR" id="PIRSR003085-1"/>
    </source>
</evidence>
<dbReference type="GO" id="GO:0008610">
    <property type="term" value="P:lipid biosynthetic process"/>
    <property type="evidence" value="ECO:0007669"/>
    <property type="project" value="InterPro"/>
</dbReference>
<dbReference type="RefSeq" id="WP_179488166.1">
    <property type="nucleotide sequence ID" value="NZ_JACCCW010000001.1"/>
</dbReference>
<evidence type="ECO:0000256" key="3">
    <source>
        <dbReference type="ARBA" id="ARBA00022679"/>
    </source>
</evidence>
<dbReference type="GO" id="GO:0008825">
    <property type="term" value="F:cyclopropane-fatty-acyl-phospholipid synthase activity"/>
    <property type="evidence" value="ECO:0007669"/>
    <property type="project" value="UniProtKB-EC"/>
</dbReference>
<dbReference type="InterPro" id="IPR050723">
    <property type="entry name" value="CFA/CMAS"/>
</dbReference>
<dbReference type="Pfam" id="PF02353">
    <property type="entry name" value="CMAS"/>
    <property type="match status" value="1"/>
</dbReference>
<organism evidence="7 8">
    <name type="scientific">Granulicella arctica</name>
    <dbReference type="NCBI Taxonomy" id="940613"/>
    <lineage>
        <taxon>Bacteria</taxon>
        <taxon>Pseudomonadati</taxon>
        <taxon>Acidobacteriota</taxon>
        <taxon>Terriglobia</taxon>
        <taxon>Terriglobales</taxon>
        <taxon>Acidobacteriaceae</taxon>
        <taxon>Granulicella</taxon>
    </lineage>
</organism>
<dbReference type="InterPro" id="IPR003333">
    <property type="entry name" value="CMAS"/>
</dbReference>
<evidence type="ECO:0000256" key="2">
    <source>
        <dbReference type="ARBA" id="ARBA00022603"/>
    </source>
</evidence>
<evidence type="ECO:0000256" key="1">
    <source>
        <dbReference type="ARBA" id="ARBA00010815"/>
    </source>
</evidence>
<name>A0A7Y9PF23_9BACT</name>